<dbReference type="InterPro" id="IPR035986">
    <property type="entry name" value="PKD_dom_sf"/>
</dbReference>
<dbReference type="RefSeq" id="WP_211339721.1">
    <property type="nucleotide sequence ID" value="NZ_RBKU01000001.1"/>
</dbReference>
<dbReference type="CDD" id="cd00146">
    <property type="entry name" value="PKD"/>
    <property type="match status" value="1"/>
</dbReference>
<dbReference type="Proteomes" id="UP000268007">
    <property type="component" value="Unassembled WGS sequence"/>
</dbReference>
<dbReference type="PANTHER" id="PTHR10963:SF55">
    <property type="entry name" value="GLYCOSIDE HYDROLASE FAMILY 16 PROTEIN"/>
    <property type="match status" value="1"/>
</dbReference>
<dbReference type="Gene3D" id="2.60.40.10">
    <property type="entry name" value="Immunoglobulins"/>
    <property type="match status" value="1"/>
</dbReference>
<dbReference type="InterPro" id="IPR013783">
    <property type="entry name" value="Ig-like_fold"/>
</dbReference>
<dbReference type="SUPFAM" id="SSF49299">
    <property type="entry name" value="PKD domain"/>
    <property type="match status" value="1"/>
</dbReference>
<dbReference type="SUPFAM" id="SSF49899">
    <property type="entry name" value="Concanavalin A-like lectins/glucanases"/>
    <property type="match status" value="1"/>
</dbReference>
<name>A0A495J757_9SPHI</name>
<dbReference type="InterPro" id="IPR000757">
    <property type="entry name" value="Beta-glucanase-like"/>
</dbReference>
<dbReference type="SMART" id="SM00089">
    <property type="entry name" value="PKD"/>
    <property type="match status" value="1"/>
</dbReference>
<dbReference type="InterPro" id="IPR013320">
    <property type="entry name" value="ConA-like_dom_sf"/>
</dbReference>
<feature type="domain" description="PKD" evidence="3">
    <location>
        <begin position="54"/>
        <end position="110"/>
    </location>
</feature>
<dbReference type="EMBL" id="RBKU01000001">
    <property type="protein sequence ID" value="RKR84561.1"/>
    <property type="molecule type" value="Genomic_DNA"/>
</dbReference>
<reference evidence="5 6" key="1">
    <citation type="submission" date="2018-10" db="EMBL/GenBank/DDBJ databases">
        <title>Genomic Encyclopedia of Archaeal and Bacterial Type Strains, Phase II (KMG-II): from individual species to whole genera.</title>
        <authorList>
            <person name="Goeker M."/>
        </authorList>
    </citation>
    <scope>NUCLEOTIDE SEQUENCE [LARGE SCALE GENOMIC DNA]</scope>
    <source>
        <strain evidence="5 6">DSM 18602</strain>
    </source>
</reference>
<keyword evidence="2" id="KW-0732">Signal</keyword>
<evidence type="ECO:0000313" key="6">
    <source>
        <dbReference type="Proteomes" id="UP000268007"/>
    </source>
</evidence>
<evidence type="ECO:0000259" key="4">
    <source>
        <dbReference type="PROSITE" id="PS51762"/>
    </source>
</evidence>
<feature type="chain" id="PRO_5019744965" evidence="2">
    <location>
        <begin position="18"/>
        <end position="341"/>
    </location>
</feature>
<proteinExistence type="inferred from homology"/>
<dbReference type="Pfam" id="PF00722">
    <property type="entry name" value="Glyco_hydro_16"/>
    <property type="match status" value="1"/>
</dbReference>
<comment type="caution">
    <text evidence="5">The sequence shown here is derived from an EMBL/GenBank/DDBJ whole genome shotgun (WGS) entry which is preliminary data.</text>
</comment>
<organism evidence="5 6">
    <name type="scientific">Mucilaginibacter gracilis</name>
    <dbReference type="NCBI Taxonomy" id="423350"/>
    <lineage>
        <taxon>Bacteria</taxon>
        <taxon>Pseudomonadati</taxon>
        <taxon>Bacteroidota</taxon>
        <taxon>Sphingobacteriia</taxon>
        <taxon>Sphingobacteriales</taxon>
        <taxon>Sphingobacteriaceae</taxon>
        <taxon>Mucilaginibacter</taxon>
    </lineage>
</organism>
<dbReference type="PROSITE" id="PS51762">
    <property type="entry name" value="GH16_2"/>
    <property type="match status" value="1"/>
</dbReference>
<dbReference type="Gene3D" id="2.60.120.200">
    <property type="match status" value="1"/>
</dbReference>
<dbReference type="PANTHER" id="PTHR10963">
    <property type="entry name" value="GLYCOSYL HYDROLASE-RELATED"/>
    <property type="match status" value="1"/>
</dbReference>
<comment type="similarity">
    <text evidence="1">Belongs to the glycosyl hydrolase 16 family.</text>
</comment>
<evidence type="ECO:0000256" key="2">
    <source>
        <dbReference type="SAM" id="SignalP"/>
    </source>
</evidence>
<feature type="domain" description="GH16" evidence="4">
    <location>
        <begin position="95"/>
        <end position="341"/>
    </location>
</feature>
<protein>
    <submittedName>
        <fullName evidence="5">Glycosyl hydrolase family 16</fullName>
    </submittedName>
</protein>
<accession>A0A495J757</accession>
<dbReference type="InterPro" id="IPR022409">
    <property type="entry name" value="PKD/Chitinase_dom"/>
</dbReference>
<dbReference type="PROSITE" id="PS51257">
    <property type="entry name" value="PROKAR_LIPOPROTEIN"/>
    <property type="match status" value="1"/>
</dbReference>
<dbReference type="InterPro" id="IPR000601">
    <property type="entry name" value="PKD_dom"/>
</dbReference>
<evidence type="ECO:0000259" key="3">
    <source>
        <dbReference type="PROSITE" id="PS50093"/>
    </source>
</evidence>
<dbReference type="GO" id="GO:0004553">
    <property type="term" value="F:hydrolase activity, hydrolyzing O-glycosyl compounds"/>
    <property type="evidence" value="ECO:0007669"/>
    <property type="project" value="InterPro"/>
</dbReference>
<dbReference type="PROSITE" id="PS50093">
    <property type="entry name" value="PKD"/>
    <property type="match status" value="1"/>
</dbReference>
<keyword evidence="5" id="KW-0378">Hydrolase</keyword>
<sequence length="341" mass="36237">MKIFLNGCIILSFFLIACSKGGQSAGSTDLPPTNLTVSATAVPDSSGNVNITASASNAVTYDIDLGNGVIQTSATGLLTYKYSATGNYTINVVAKSSSGQTASANTTIAVGIKRNLIWSDEFNTDGAPDPNKWGYDLGGGGWGNSEQEYYTNRSQNAVVQNGVLKITVLKESYNGSSYTSARLLSKNKFAFTYGHVDIRAQLPSGQGPWPALWMLGSNVDTMIWPACGEIDIMEQNGSNSNKIYGTLHYPGHSGANGNGNTTIIANATTSFHIYSLDWSPSAIKIYVDGNLFQTVANSSSIPFNHDFFVILNVAMGGTFGGSVDPAITSATMQVDYIRVYQ</sequence>
<keyword evidence="6" id="KW-1185">Reference proteome</keyword>
<dbReference type="GO" id="GO:0005975">
    <property type="term" value="P:carbohydrate metabolic process"/>
    <property type="evidence" value="ECO:0007669"/>
    <property type="project" value="InterPro"/>
</dbReference>
<gene>
    <name evidence="5" type="ORF">BDD43_4804</name>
</gene>
<feature type="signal peptide" evidence="2">
    <location>
        <begin position="1"/>
        <end position="17"/>
    </location>
</feature>
<dbReference type="CDD" id="cd08023">
    <property type="entry name" value="GH16_laminarinase_like"/>
    <property type="match status" value="1"/>
</dbReference>
<dbReference type="AlphaFoldDB" id="A0A495J757"/>
<dbReference type="InterPro" id="IPR050546">
    <property type="entry name" value="Glycosyl_Hydrlase_16"/>
</dbReference>
<evidence type="ECO:0000256" key="1">
    <source>
        <dbReference type="ARBA" id="ARBA00006865"/>
    </source>
</evidence>
<evidence type="ECO:0000313" key="5">
    <source>
        <dbReference type="EMBL" id="RKR84561.1"/>
    </source>
</evidence>